<dbReference type="Proteomes" id="UP001341281">
    <property type="component" value="Chromosome 03"/>
</dbReference>
<evidence type="ECO:0000313" key="6">
    <source>
        <dbReference type="Proteomes" id="UP001341281"/>
    </source>
</evidence>
<feature type="domain" description="Replication protein A 70 kDa DNA-binding subunit B/D first OB fold" evidence="3">
    <location>
        <begin position="7"/>
        <end position="107"/>
    </location>
</feature>
<dbReference type="Gene3D" id="2.40.50.140">
    <property type="entry name" value="Nucleic acid-binding proteins"/>
    <property type="match status" value="3"/>
</dbReference>
<keyword evidence="6" id="KW-1185">Reference proteome</keyword>
<evidence type="ECO:0000256" key="2">
    <source>
        <dbReference type="SAM" id="MobiDB-lite"/>
    </source>
</evidence>
<feature type="compositionally biased region" description="Low complexity" evidence="2">
    <location>
        <begin position="432"/>
        <end position="445"/>
    </location>
</feature>
<evidence type="ECO:0000313" key="5">
    <source>
        <dbReference type="EMBL" id="WVZ62369.1"/>
    </source>
</evidence>
<dbReference type="CDD" id="cd04480">
    <property type="entry name" value="RPA1_DBD_A_like"/>
    <property type="match status" value="1"/>
</dbReference>
<feature type="non-terminal residue" evidence="5">
    <location>
        <position position="576"/>
    </location>
</feature>
<feature type="compositionally biased region" description="Polar residues" evidence="2">
    <location>
        <begin position="539"/>
        <end position="560"/>
    </location>
</feature>
<accession>A0AAQ3SWX6</accession>
<dbReference type="CDD" id="cd04481">
    <property type="entry name" value="RPA1_DBD_B_like"/>
    <property type="match status" value="1"/>
</dbReference>
<proteinExistence type="predicted"/>
<dbReference type="InterPro" id="IPR012340">
    <property type="entry name" value="NA-bd_OB-fold"/>
</dbReference>
<sequence length="576" mass="63471">VPAMAFALLPSLHPRERNAVIHVRVCRKWEFRGGTDDGKIVHVDLVLVDQKGNSMYAEIPQEEIKRKSPLVEEGKIYNISRFRVSNAKDTFMPVPGSYMIQFSYHTLAEPVAEDTVAIPELVYHLTPFAQLEHRAGDQSRFTDVLGILVEVTDTKVAHLTNKPNPTITRDIVLRDLTNFEFKVTLWGHRASSFSIDTVYDPNESKAVVILLVGTIVKTYRGQHYLSGSAACRWYFNPPIPEADTFYNSLHSQHIEIRRTAPVVDQPRGPPLAQAEIATLTELDAIDPYTIEVTYPFCILFQYRYKLPFVATDGTTEAHMIAFADVAGRIIGKPVQQLMRAGRPKEDFPPDITALVAMKFTFAIMLADESFDKREKSYQVLSMLASHGRQNPVPHSVTAAGTSKPQAHIDPQRQQHTLEGQVLESSAETEMPAANAAQQEAQALAQTPSDIAQTTGQASQHTPVPSNVNTNCDLTVVLCQVQTLPSGKNSPAVSGKKDLNKSSTAKNTRATARRKLPFSNDVPTEETADSPSAAKKQRGQKTTTAVQIKEGPTQSQKSSTPDDGATVMDATSDTNLE</sequence>
<dbReference type="InterPro" id="IPR031657">
    <property type="entry name" value="REPA_OB_2"/>
</dbReference>
<dbReference type="Pfam" id="PF02721">
    <property type="entry name" value="DUF223"/>
    <property type="match status" value="1"/>
</dbReference>
<dbReference type="GO" id="GO:0003677">
    <property type="term" value="F:DNA binding"/>
    <property type="evidence" value="ECO:0007669"/>
    <property type="project" value="UniProtKB-KW"/>
</dbReference>
<dbReference type="InterPro" id="IPR003871">
    <property type="entry name" value="RFA1B/D_OB_1st"/>
</dbReference>
<evidence type="ECO:0008006" key="7">
    <source>
        <dbReference type="Google" id="ProtNLM"/>
    </source>
</evidence>
<organism evidence="5 6">
    <name type="scientific">Paspalum notatum var. saurae</name>
    <dbReference type="NCBI Taxonomy" id="547442"/>
    <lineage>
        <taxon>Eukaryota</taxon>
        <taxon>Viridiplantae</taxon>
        <taxon>Streptophyta</taxon>
        <taxon>Embryophyta</taxon>
        <taxon>Tracheophyta</taxon>
        <taxon>Spermatophyta</taxon>
        <taxon>Magnoliopsida</taxon>
        <taxon>Liliopsida</taxon>
        <taxon>Poales</taxon>
        <taxon>Poaceae</taxon>
        <taxon>PACMAD clade</taxon>
        <taxon>Panicoideae</taxon>
        <taxon>Andropogonodae</taxon>
        <taxon>Paspaleae</taxon>
        <taxon>Paspalinae</taxon>
        <taxon>Paspalum</taxon>
    </lineage>
</organism>
<protein>
    <recommendedName>
        <fullName evidence="7">DUF223 domain-containing protein</fullName>
    </recommendedName>
</protein>
<feature type="region of interest" description="Disordered" evidence="2">
    <location>
        <begin position="484"/>
        <end position="576"/>
    </location>
</feature>
<evidence type="ECO:0000259" key="4">
    <source>
        <dbReference type="Pfam" id="PF16900"/>
    </source>
</evidence>
<feature type="region of interest" description="Disordered" evidence="2">
    <location>
        <begin position="387"/>
        <end position="465"/>
    </location>
</feature>
<name>A0AAQ3SWX6_PASNO</name>
<dbReference type="PANTHER" id="PTHR47165:SF3">
    <property type="entry name" value="RETROTRANSPOSON-LIKE PROTEIN"/>
    <property type="match status" value="1"/>
</dbReference>
<evidence type="ECO:0000256" key="1">
    <source>
        <dbReference type="ARBA" id="ARBA00023125"/>
    </source>
</evidence>
<feature type="compositionally biased region" description="Polar residues" evidence="2">
    <location>
        <begin position="500"/>
        <end position="509"/>
    </location>
</feature>
<reference evidence="5 6" key="1">
    <citation type="submission" date="2024-02" db="EMBL/GenBank/DDBJ databases">
        <title>High-quality chromosome-scale genome assembly of Pensacola bahiagrass (Paspalum notatum Flugge var. saurae).</title>
        <authorList>
            <person name="Vega J.M."/>
            <person name="Podio M."/>
            <person name="Orjuela J."/>
            <person name="Siena L.A."/>
            <person name="Pessino S.C."/>
            <person name="Combes M.C."/>
            <person name="Mariac C."/>
            <person name="Albertini E."/>
            <person name="Pupilli F."/>
            <person name="Ortiz J.P.A."/>
            <person name="Leblanc O."/>
        </authorList>
    </citation>
    <scope>NUCLEOTIDE SEQUENCE [LARGE SCALE GENOMIC DNA]</scope>
    <source>
        <strain evidence="5">R1</strain>
        <tissue evidence="5">Leaf</tissue>
    </source>
</reference>
<dbReference type="AlphaFoldDB" id="A0AAQ3SWX6"/>
<dbReference type="EMBL" id="CP144747">
    <property type="protein sequence ID" value="WVZ62369.1"/>
    <property type="molecule type" value="Genomic_DNA"/>
</dbReference>
<feature type="compositionally biased region" description="Polar residues" evidence="2">
    <location>
        <begin position="446"/>
        <end position="465"/>
    </location>
</feature>
<dbReference type="PANTHER" id="PTHR47165">
    <property type="entry name" value="OS03G0429900 PROTEIN"/>
    <property type="match status" value="1"/>
</dbReference>
<feature type="compositionally biased region" description="Polar residues" evidence="2">
    <location>
        <begin position="411"/>
        <end position="427"/>
    </location>
</feature>
<keyword evidence="1" id="KW-0238">DNA-binding</keyword>
<evidence type="ECO:0000259" key="3">
    <source>
        <dbReference type="Pfam" id="PF02721"/>
    </source>
</evidence>
<dbReference type="Pfam" id="PF16900">
    <property type="entry name" value="REPA_OB_2"/>
    <property type="match status" value="1"/>
</dbReference>
<dbReference type="SUPFAM" id="SSF50249">
    <property type="entry name" value="Nucleic acid-binding proteins"/>
    <property type="match status" value="3"/>
</dbReference>
<gene>
    <name evidence="5" type="ORF">U9M48_012127</name>
</gene>
<feature type="domain" description="Replication protein A OB" evidence="4">
    <location>
        <begin position="138"/>
        <end position="222"/>
    </location>
</feature>